<evidence type="ECO:0000256" key="8">
    <source>
        <dbReference type="ARBA" id="ARBA00048988"/>
    </source>
</evidence>
<comment type="catalytic activity">
    <reaction evidence="6">
        <text>Couples ATP hydrolysis with the unwinding of duplex DNA by translocating in the 3'-5' direction.</text>
        <dbReference type="EC" id="5.6.2.4"/>
    </reaction>
</comment>
<accession>A0A347TML9</accession>
<dbReference type="Pfam" id="PF13361">
    <property type="entry name" value="UvrD_C"/>
    <property type="match status" value="1"/>
</dbReference>
<evidence type="ECO:0000313" key="12">
    <source>
        <dbReference type="EMBL" id="AXX87847.1"/>
    </source>
</evidence>
<dbReference type="GO" id="GO:0000725">
    <property type="term" value="P:recombinational repair"/>
    <property type="evidence" value="ECO:0007669"/>
    <property type="project" value="TreeGrafter"/>
</dbReference>
<evidence type="ECO:0000256" key="1">
    <source>
        <dbReference type="ARBA" id="ARBA00022741"/>
    </source>
</evidence>
<reference evidence="13" key="2">
    <citation type="submission" date="2017-09" db="EMBL/GenBank/DDBJ databases">
        <authorList>
            <person name="Perez-Cataluna A."/>
            <person name="Figueras M.J."/>
            <person name="Salas-Masso N."/>
        </authorList>
    </citation>
    <scope>NUCLEOTIDE SEQUENCE</scope>
    <source>
        <strain evidence="13">CECT 7727</strain>
    </source>
</reference>
<reference evidence="12 15" key="3">
    <citation type="submission" date="2018-08" db="EMBL/GenBank/DDBJ databases">
        <title>Complete genome of the Arcobacter marinus type strain JCM 15502.</title>
        <authorList>
            <person name="Miller W.G."/>
            <person name="Yee E."/>
            <person name="Huynh S."/>
            <person name="Parker C.T."/>
        </authorList>
    </citation>
    <scope>NUCLEOTIDE SEQUENCE [LARGE SCALE GENOMIC DNA]</scope>
    <source>
        <strain evidence="12 15">JCM 15502</strain>
    </source>
</reference>
<keyword evidence="14" id="KW-1185">Reference proteome</keyword>
<dbReference type="InterPro" id="IPR000212">
    <property type="entry name" value="DNA_helicase_UvrD/REP"/>
</dbReference>
<dbReference type="Pfam" id="PF00580">
    <property type="entry name" value="UvrD-helicase"/>
    <property type="match status" value="1"/>
</dbReference>
<evidence type="ECO:0000313" key="14">
    <source>
        <dbReference type="Proteomes" id="UP000224740"/>
    </source>
</evidence>
<proteinExistence type="predicted"/>
<dbReference type="GO" id="GO:0005829">
    <property type="term" value="C:cytosol"/>
    <property type="evidence" value="ECO:0007669"/>
    <property type="project" value="TreeGrafter"/>
</dbReference>
<keyword evidence="10" id="KW-0175">Coiled coil</keyword>
<protein>
    <recommendedName>
        <fullName evidence="7">DNA 3'-5' helicase</fullName>
        <ecNumber evidence="7">5.6.2.4</ecNumber>
    </recommendedName>
</protein>
<evidence type="ECO:0000256" key="9">
    <source>
        <dbReference type="PROSITE-ProRule" id="PRU00560"/>
    </source>
</evidence>
<dbReference type="Proteomes" id="UP000224740">
    <property type="component" value="Unassembled WGS sequence"/>
</dbReference>
<evidence type="ECO:0000259" key="11">
    <source>
        <dbReference type="PROSITE" id="PS51198"/>
    </source>
</evidence>
<dbReference type="AlphaFoldDB" id="A0A347TML9"/>
<dbReference type="GO" id="GO:0016787">
    <property type="term" value="F:hydrolase activity"/>
    <property type="evidence" value="ECO:0007669"/>
    <property type="project" value="UniProtKB-UniRule"/>
</dbReference>
<gene>
    <name evidence="12" type="ORF">AMRN_2133</name>
    <name evidence="13" type="ORF">CPH92_03245</name>
</gene>
<keyword evidence="1 9" id="KW-0547">Nucleotide-binding</keyword>
<keyword evidence="3 9" id="KW-0347">Helicase</keyword>
<keyword evidence="4 9" id="KW-0067">ATP-binding</keyword>
<comment type="catalytic activity">
    <reaction evidence="8">
        <text>ATP + H2O = ADP + phosphate + H(+)</text>
        <dbReference type="Rhea" id="RHEA:13065"/>
        <dbReference type="ChEBI" id="CHEBI:15377"/>
        <dbReference type="ChEBI" id="CHEBI:15378"/>
        <dbReference type="ChEBI" id="CHEBI:30616"/>
        <dbReference type="ChEBI" id="CHEBI:43474"/>
        <dbReference type="ChEBI" id="CHEBI:456216"/>
        <dbReference type="EC" id="5.6.2.4"/>
    </reaction>
</comment>
<dbReference type="GO" id="GO:0005524">
    <property type="term" value="F:ATP binding"/>
    <property type="evidence" value="ECO:0007669"/>
    <property type="project" value="UniProtKB-UniRule"/>
</dbReference>
<evidence type="ECO:0000313" key="15">
    <source>
        <dbReference type="Proteomes" id="UP000264693"/>
    </source>
</evidence>
<dbReference type="PROSITE" id="PS51198">
    <property type="entry name" value="UVRD_HELICASE_ATP_BIND"/>
    <property type="match status" value="1"/>
</dbReference>
<evidence type="ECO:0000256" key="4">
    <source>
        <dbReference type="ARBA" id="ARBA00022840"/>
    </source>
</evidence>
<evidence type="ECO:0000256" key="6">
    <source>
        <dbReference type="ARBA" id="ARBA00034617"/>
    </source>
</evidence>
<dbReference type="GO" id="GO:0003677">
    <property type="term" value="F:DNA binding"/>
    <property type="evidence" value="ECO:0007669"/>
    <property type="project" value="InterPro"/>
</dbReference>
<evidence type="ECO:0000313" key="13">
    <source>
        <dbReference type="EMBL" id="PHO16131.1"/>
    </source>
</evidence>
<dbReference type="PANTHER" id="PTHR11070">
    <property type="entry name" value="UVRD / RECB / PCRA DNA HELICASE FAMILY MEMBER"/>
    <property type="match status" value="1"/>
</dbReference>
<reference evidence="14" key="1">
    <citation type="submission" date="2017-09" db="EMBL/GenBank/DDBJ databases">
        <title>Arcobacter canalis sp. nov., a new species isolated from a water canal contaminated with urban sewage.</title>
        <authorList>
            <person name="Perez-Cataluna A."/>
            <person name="Salas-Masso N."/>
            <person name="Figueras M.J."/>
        </authorList>
    </citation>
    <scope>NUCLEOTIDE SEQUENCE [LARGE SCALE GENOMIC DNA]</scope>
    <source>
        <strain evidence="14">CECT 7727</strain>
    </source>
</reference>
<dbReference type="InterPro" id="IPR014017">
    <property type="entry name" value="DNA_helicase_UvrD-like_C"/>
</dbReference>
<dbReference type="InterPro" id="IPR027417">
    <property type="entry name" value="P-loop_NTPase"/>
</dbReference>
<evidence type="ECO:0000256" key="5">
    <source>
        <dbReference type="ARBA" id="ARBA00023235"/>
    </source>
</evidence>
<dbReference type="PANTHER" id="PTHR11070:SF63">
    <property type="entry name" value="DNA HELICASE IV"/>
    <property type="match status" value="1"/>
</dbReference>
<feature type="coiled-coil region" evidence="10">
    <location>
        <begin position="45"/>
        <end position="73"/>
    </location>
</feature>
<dbReference type="Gene3D" id="3.40.50.300">
    <property type="entry name" value="P-loop containing nucleotide triphosphate hydrolases"/>
    <property type="match status" value="3"/>
</dbReference>
<name>A0A347TML9_9BACT</name>
<dbReference type="SUPFAM" id="SSF52540">
    <property type="entry name" value="P-loop containing nucleoside triphosphate hydrolases"/>
    <property type="match status" value="2"/>
</dbReference>
<keyword evidence="5" id="KW-0413">Isomerase</keyword>
<evidence type="ECO:0000256" key="2">
    <source>
        <dbReference type="ARBA" id="ARBA00022801"/>
    </source>
</evidence>
<dbReference type="GO" id="GO:0043138">
    <property type="term" value="F:3'-5' DNA helicase activity"/>
    <property type="evidence" value="ECO:0007669"/>
    <property type="project" value="UniProtKB-EC"/>
</dbReference>
<dbReference type="KEGG" id="amar:AMRN_2133"/>
<dbReference type="EMBL" id="CP032101">
    <property type="protein sequence ID" value="AXX87847.1"/>
    <property type="molecule type" value="Genomic_DNA"/>
</dbReference>
<organism evidence="12 15">
    <name type="scientific">Malaciobacter marinus</name>
    <dbReference type="NCBI Taxonomy" id="505249"/>
    <lineage>
        <taxon>Bacteria</taxon>
        <taxon>Pseudomonadati</taxon>
        <taxon>Campylobacterota</taxon>
        <taxon>Epsilonproteobacteria</taxon>
        <taxon>Campylobacterales</taxon>
        <taxon>Arcobacteraceae</taxon>
        <taxon>Malaciobacter</taxon>
    </lineage>
</organism>
<dbReference type="EMBL" id="NXAO01000014">
    <property type="protein sequence ID" value="PHO16131.1"/>
    <property type="molecule type" value="Genomic_DNA"/>
</dbReference>
<evidence type="ECO:0000256" key="7">
    <source>
        <dbReference type="ARBA" id="ARBA00034808"/>
    </source>
</evidence>
<evidence type="ECO:0000256" key="10">
    <source>
        <dbReference type="SAM" id="Coils"/>
    </source>
</evidence>
<feature type="domain" description="UvrD-like helicase ATP-binding" evidence="11">
    <location>
        <begin position="167"/>
        <end position="666"/>
    </location>
</feature>
<sequence>MADIQEYFNKLINVLGFYTENDLEKLSKNHNEELKKIKITHNNKLEQVQIDYENAIDENNKAQQNKLENTEIKYTNRIDDLISSYDNKLENAELDYKSKLYERNMYYKNKFKELQESYEKSLNKFTLNSPRLKFVEALPKIEKKINFIVFSKKDDEIKKFIELKNLGNPTDEQWKIILCKNSTQLVAAAAGSGKSTTMLLRIIVLIKFANVNPNELVVFSFTKKSCKELRDKLVSLFKKAKLDIDKSIIEKMIRTFHSKVYEVAKDSGYLGSYKLFEFIKDKDNGDNNYELDAEIDNTFNSTLNYAQSSILKEIYAISYSKCNYFKKLIHKIFLKSNFNKLLLKQDEKKGISQIKYALNFSEELCNVFKDVFKTTLDTNIKEKTFSKVVDTSFYYHLYLDKLDVYLIFSPENDILKKTEFKDILIENRLNKKQFKLLGARNIHKKVFSYCDSKVVFVETQQELNNILLINDFSDDSEKNDTPIIFDIKISTLSRKKLIYEFFYILINFIESTGISFEQLNSLKDKILNDSTFDEEHKDIYNAMMIYWEFMNKYFKENEIWQFSNLLKFFSVNNINHFDYTSTSIKSMKNILIDEFQDISPEIVSFIKGAQKYLYKEEKETTLMCIGDDWQSIYGWRGSTPSYLIKFKEHFNCEHNELVMSYNFRSSQNILSKAGEILNKVDMKLDKEVIAFNKHIDSEFKKINIENKSNKMDIKKVTEDINKRIIEIKNEWPDASIYVLCRQNSKDFNGIIGADDIMTFHSSKGLEADVCFLIGDCYYKEKDIIRNLIYRLAKYNQTYDESQRDEQLRLAYVAATRAKKYAYWYGLEESDFGYIFE</sequence>
<dbReference type="RefSeq" id="WP_099310351.1">
    <property type="nucleotide sequence ID" value="NZ_CP032101.1"/>
</dbReference>
<evidence type="ECO:0000256" key="3">
    <source>
        <dbReference type="ARBA" id="ARBA00022806"/>
    </source>
</evidence>
<dbReference type="InterPro" id="IPR014016">
    <property type="entry name" value="UvrD-like_ATP-bd"/>
</dbReference>
<dbReference type="Proteomes" id="UP000264693">
    <property type="component" value="Chromosome"/>
</dbReference>
<keyword evidence="2 9" id="KW-0378">Hydrolase</keyword>
<dbReference type="EC" id="5.6.2.4" evidence="7"/>
<feature type="binding site" evidence="9">
    <location>
        <begin position="188"/>
        <end position="195"/>
    </location>
    <ligand>
        <name>ATP</name>
        <dbReference type="ChEBI" id="CHEBI:30616"/>
    </ligand>
</feature>